<dbReference type="EMBL" id="BSPD01000020">
    <property type="protein sequence ID" value="GLS24887.1"/>
    <property type="molecule type" value="Genomic_DNA"/>
</dbReference>
<evidence type="ECO:0008006" key="6">
    <source>
        <dbReference type="Google" id="ProtNLM"/>
    </source>
</evidence>
<dbReference type="Pfam" id="PF00132">
    <property type="entry name" value="Hexapep"/>
    <property type="match status" value="1"/>
</dbReference>
<evidence type="ECO:0000256" key="3">
    <source>
        <dbReference type="ARBA" id="ARBA00023315"/>
    </source>
</evidence>
<evidence type="ECO:0000256" key="2">
    <source>
        <dbReference type="ARBA" id="ARBA00022737"/>
    </source>
</evidence>
<keyword evidence="3" id="KW-0012">Acyltransferase</keyword>
<keyword evidence="1" id="KW-0808">Transferase</keyword>
<dbReference type="PANTHER" id="PTHR23416:SF78">
    <property type="entry name" value="LIPOPOLYSACCHARIDE BIOSYNTHESIS O-ACETYL TRANSFERASE WBBJ-RELATED"/>
    <property type="match status" value="1"/>
</dbReference>
<evidence type="ECO:0000313" key="4">
    <source>
        <dbReference type="EMBL" id="GLS24887.1"/>
    </source>
</evidence>
<dbReference type="Gene3D" id="2.160.10.10">
    <property type="entry name" value="Hexapeptide repeat proteins"/>
    <property type="match status" value="1"/>
</dbReference>
<dbReference type="RefSeq" id="WP_269783230.1">
    <property type="nucleotide sequence ID" value="NZ_BSPD01000020.1"/>
</dbReference>
<dbReference type="Proteomes" id="UP001156870">
    <property type="component" value="Unassembled WGS sequence"/>
</dbReference>
<keyword evidence="5" id="KW-1185">Reference proteome</keyword>
<comment type="caution">
    <text evidence="4">The sequence shown here is derived from an EMBL/GenBank/DDBJ whole genome shotgun (WGS) entry which is preliminary data.</text>
</comment>
<evidence type="ECO:0000313" key="5">
    <source>
        <dbReference type="Proteomes" id="UP001156870"/>
    </source>
</evidence>
<accession>A0AA37T4E7</accession>
<evidence type="ECO:0000256" key="1">
    <source>
        <dbReference type="ARBA" id="ARBA00022679"/>
    </source>
</evidence>
<dbReference type="PANTHER" id="PTHR23416">
    <property type="entry name" value="SIALIC ACID SYNTHASE-RELATED"/>
    <property type="match status" value="1"/>
</dbReference>
<name>A0AA37T4E7_9GAMM</name>
<dbReference type="GO" id="GO:0016746">
    <property type="term" value="F:acyltransferase activity"/>
    <property type="evidence" value="ECO:0007669"/>
    <property type="project" value="UniProtKB-KW"/>
</dbReference>
<dbReference type="AlphaFoldDB" id="A0AA37T4E7"/>
<proteinExistence type="predicted"/>
<dbReference type="SUPFAM" id="SSF51161">
    <property type="entry name" value="Trimeric LpxA-like enzymes"/>
    <property type="match status" value="1"/>
</dbReference>
<gene>
    <name evidence="4" type="ORF">GCM10007877_06010</name>
</gene>
<reference evidence="4 5" key="1">
    <citation type="journal article" date="2014" name="Int. J. Syst. Evol. Microbiol.">
        <title>Complete genome sequence of Corynebacterium casei LMG S-19264T (=DSM 44701T), isolated from a smear-ripened cheese.</title>
        <authorList>
            <consortium name="US DOE Joint Genome Institute (JGI-PGF)"/>
            <person name="Walter F."/>
            <person name="Albersmeier A."/>
            <person name="Kalinowski J."/>
            <person name="Ruckert C."/>
        </authorList>
    </citation>
    <scope>NUCLEOTIDE SEQUENCE [LARGE SCALE GENOMIC DNA]</scope>
    <source>
        <strain evidence="4 5">NBRC 110095</strain>
    </source>
</reference>
<dbReference type="InterPro" id="IPR011004">
    <property type="entry name" value="Trimer_LpxA-like_sf"/>
</dbReference>
<keyword evidence="2" id="KW-0677">Repeat</keyword>
<dbReference type="PROSITE" id="PS00101">
    <property type="entry name" value="HEXAPEP_TRANSFERASES"/>
    <property type="match status" value="1"/>
</dbReference>
<dbReference type="InterPro" id="IPR051159">
    <property type="entry name" value="Hexapeptide_acetyltransf"/>
</dbReference>
<dbReference type="InterPro" id="IPR018357">
    <property type="entry name" value="Hexapep_transf_CS"/>
</dbReference>
<dbReference type="CDD" id="cd04647">
    <property type="entry name" value="LbH_MAT_like"/>
    <property type="match status" value="1"/>
</dbReference>
<protein>
    <recommendedName>
        <fullName evidence="6">Acyltransferase</fullName>
    </recommendedName>
</protein>
<sequence length="240" mass="27420">MRKDPKPYWLKRWLNHINRWYVNRFVRPHCDYLGRDPLIMHPRHIEIHGANIHIGDFIHMIGASDRKLRLTTWGGKQGQGTINIGHYCLLSPGCQITAHQKIEIGDNCMLAADVYIADSDWHGIYNRLRPFRCTATITLHNNVWVGHGAKILKGVTIGENAIIAAGAIVTKDVKANTIVAGNPARVIKSINPNRKMLKRELLFQDPEHYLNNMDLLDQYLLSENTFLNWCRSQIAPSTND</sequence>
<organism evidence="4 5">
    <name type="scientific">Marinibactrum halimedae</name>
    <dbReference type="NCBI Taxonomy" id="1444977"/>
    <lineage>
        <taxon>Bacteria</taxon>
        <taxon>Pseudomonadati</taxon>
        <taxon>Pseudomonadota</taxon>
        <taxon>Gammaproteobacteria</taxon>
        <taxon>Cellvibrionales</taxon>
        <taxon>Cellvibrionaceae</taxon>
        <taxon>Marinibactrum</taxon>
    </lineage>
</organism>
<dbReference type="InterPro" id="IPR001451">
    <property type="entry name" value="Hexapep"/>
</dbReference>